<evidence type="ECO:0000256" key="1">
    <source>
        <dbReference type="SAM" id="MobiDB-lite"/>
    </source>
</evidence>
<dbReference type="RefSeq" id="WP_143775377.1">
    <property type="nucleotide sequence ID" value="NZ_VKKU01000001.1"/>
</dbReference>
<evidence type="ECO:0000313" key="3">
    <source>
        <dbReference type="EMBL" id="TSB04489.1"/>
    </source>
</evidence>
<feature type="region of interest" description="Disordered" evidence="1">
    <location>
        <begin position="1"/>
        <end position="21"/>
    </location>
</feature>
<feature type="transmembrane region" description="Helical" evidence="2">
    <location>
        <begin position="60"/>
        <end position="84"/>
    </location>
</feature>
<comment type="caution">
    <text evidence="3">The sequence shown here is derived from an EMBL/GenBank/DDBJ whole genome shotgun (WGS) entry which is preliminary data.</text>
</comment>
<sequence>MTDEHQNTDRDNSDIESEPSPVEQVTLVLDDLRALVRAEVNYYQSRLDYSRHVLRWSFRFGAIAAFAFSGAAIALVIGLVLTVSPLIGPGWATLSVTATFILIGIICGLKARKWLRKVYFPEIERDDDPIT</sequence>
<reference evidence="3 4" key="1">
    <citation type="submission" date="2019-07" db="EMBL/GenBank/DDBJ databases">
        <authorList>
            <person name="Park M."/>
        </authorList>
    </citation>
    <scope>NUCLEOTIDE SEQUENCE [LARGE SCALE GENOMIC DNA]</scope>
    <source>
        <strain evidence="3 4">KCTC32445</strain>
    </source>
</reference>
<accession>A0A553WIG0</accession>
<proteinExistence type="predicted"/>
<evidence type="ECO:0000256" key="2">
    <source>
        <dbReference type="SAM" id="Phobius"/>
    </source>
</evidence>
<gene>
    <name evidence="3" type="ORF">FOM92_03435</name>
</gene>
<dbReference type="Pfam" id="PF07332">
    <property type="entry name" value="Phage_holin_3_6"/>
    <property type="match status" value="1"/>
</dbReference>
<dbReference type="InterPro" id="IPR009937">
    <property type="entry name" value="Phage_holin_3_6"/>
</dbReference>
<protein>
    <submittedName>
        <fullName evidence="3">Phage holin family protein</fullName>
    </submittedName>
</protein>
<feature type="compositionally biased region" description="Basic and acidic residues" evidence="1">
    <location>
        <begin position="1"/>
        <end position="13"/>
    </location>
</feature>
<dbReference type="AlphaFoldDB" id="A0A553WIG0"/>
<evidence type="ECO:0000313" key="4">
    <source>
        <dbReference type="Proteomes" id="UP000320160"/>
    </source>
</evidence>
<keyword evidence="2" id="KW-1133">Transmembrane helix</keyword>
<keyword evidence="4" id="KW-1185">Reference proteome</keyword>
<dbReference type="EMBL" id="VKKU01000001">
    <property type="protein sequence ID" value="TSB04489.1"/>
    <property type="molecule type" value="Genomic_DNA"/>
</dbReference>
<keyword evidence="2" id="KW-0812">Transmembrane</keyword>
<feature type="transmembrane region" description="Helical" evidence="2">
    <location>
        <begin position="90"/>
        <end position="109"/>
    </location>
</feature>
<keyword evidence="2" id="KW-0472">Membrane</keyword>
<dbReference type="OrthoDB" id="7595122at2"/>
<dbReference type="Proteomes" id="UP000320160">
    <property type="component" value="Unassembled WGS sequence"/>
</dbReference>
<name>A0A553WIG0_9SPHN</name>
<organism evidence="3 4">
    <name type="scientific">Sphingorhabdus contaminans</name>
    <dbReference type="NCBI Taxonomy" id="1343899"/>
    <lineage>
        <taxon>Bacteria</taxon>
        <taxon>Pseudomonadati</taxon>
        <taxon>Pseudomonadota</taxon>
        <taxon>Alphaproteobacteria</taxon>
        <taxon>Sphingomonadales</taxon>
        <taxon>Sphingomonadaceae</taxon>
        <taxon>Sphingorhabdus</taxon>
    </lineage>
</organism>